<evidence type="ECO:0000256" key="2">
    <source>
        <dbReference type="SAM" id="MobiDB-lite"/>
    </source>
</evidence>
<evidence type="ECO:0000256" key="1">
    <source>
        <dbReference type="PROSITE-ProRule" id="PRU00325"/>
    </source>
</evidence>
<accession>A0A4P9Y9S5</accession>
<gene>
    <name evidence="4" type="ORF">ROZALSC1DRAFT_25836</name>
</gene>
<dbReference type="PROSITE" id="PS50966">
    <property type="entry name" value="ZF_SWIM"/>
    <property type="match status" value="1"/>
</dbReference>
<reference evidence="5" key="1">
    <citation type="journal article" date="2018" name="Nat. Microbiol.">
        <title>Leveraging single-cell genomics to expand the fungal tree of life.</title>
        <authorList>
            <person name="Ahrendt S.R."/>
            <person name="Quandt C.A."/>
            <person name="Ciobanu D."/>
            <person name="Clum A."/>
            <person name="Salamov A."/>
            <person name="Andreopoulos B."/>
            <person name="Cheng J.F."/>
            <person name="Woyke T."/>
            <person name="Pelin A."/>
            <person name="Henrissat B."/>
            <person name="Reynolds N.K."/>
            <person name="Benny G.L."/>
            <person name="Smith M.E."/>
            <person name="James T.Y."/>
            <person name="Grigoriev I.V."/>
        </authorList>
    </citation>
    <scope>NUCLEOTIDE SEQUENCE [LARGE SCALE GENOMIC DNA]</scope>
    <source>
        <strain evidence="5">CSF55</strain>
    </source>
</reference>
<dbReference type="GO" id="GO:0008270">
    <property type="term" value="F:zinc ion binding"/>
    <property type="evidence" value="ECO:0007669"/>
    <property type="project" value="UniProtKB-KW"/>
</dbReference>
<keyword evidence="1" id="KW-0863">Zinc-finger</keyword>
<proteinExistence type="predicted"/>
<protein>
    <recommendedName>
        <fullName evidence="3">SWIM-type domain-containing protein</fullName>
    </recommendedName>
</protein>
<organism evidence="4 5">
    <name type="scientific">Rozella allomycis (strain CSF55)</name>
    <dbReference type="NCBI Taxonomy" id="988480"/>
    <lineage>
        <taxon>Eukaryota</taxon>
        <taxon>Fungi</taxon>
        <taxon>Fungi incertae sedis</taxon>
        <taxon>Cryptomycota</taxon>
        <taxon>Cryptomycota incertae sedis</taxon>
        <taxon>Rozella</taxon>
    </lineage>
</organism>
<keyword evidence="1" id="KW-0479">Metal-binding</keyword>
<dbReference type="AlphaFoldDB" id="A0A4P9Y9S5"/>
<dbReference type="InterPro" id="IPR007527">
    <property type="entry name" value="Znf_SWIM"/>
</dbReference>
<evidence type="ECO:0000313" key="4">
    <source>
        <dbReference type="EMBL" id="RKP15957.1"/>
    </source>
</evidence>
<sequence length="272" mass="32291">MCFTHVLRNAEKHFFSNLPLSSSEKAKIWKSEILIIFQKLSKSRNEREWKRYYENLKEICKKQNYNAFWTYLSETWLNPNSFWSNWASYLIPPGYALTNNAIERFNATLKSHYTKRKRLTAVELMEKLESVVFDFGNDLNFSFKKEFLLYRNYDQDVVKKAISNIRNYIFDKTIRSQKTKLINKRKKSICFIIDLEKGSCDCRNWLYWRTCYHVLIALALKNLNPPLNYIPDIRGLIPRGREKEPEIDSDENGAPKRKRGRPSKVGAALSYI</sequence>
<dbReference type="EMBL" id="ML007263">
    <property type="protein sequence ID" value="RKP15957.1"/>
    <property type="molecule type" value="Genomic_DNA"/>
</dbReference>
<keyword evidence="1" id="KW-0862">Zinc</keyword>
<feature type="domain" description="SWIM-type" evidence="3">
    <location>
        <begin position="191"/>
        <end position="222"/>
    </location>
</feature>
<evidence type="ECO:0000313" key="5">
    <source>
        <dbReference type="Proteomes" id="UP000281549"/>
    </source>
</evidence>
<feature type="region of interest" description="Disordered" evidence="2">
    <location>
        <begin position="241"/>
        <end position="272"/>
    </location>
</feature>
<name>A0A4P9Y9S5_ROZAC</name>
<evidence type="ECO:0000259" key="3">
    <source>
        <dbReference type="PROSITE" id="PS50966"/>
    </source>
</evidence>
<dbReference type="Proteomes" id="UP000281549">
    <property type="component" value="Unassembled WGS sequence"/>
</dbReference>